<dbReference type="PROSITE" id="PS50887">
    <property type="entry name" value="GGDEF"/>
    <property type="match status" value="1"/>
</dbReference>
<keyword evidence="4" id="KW-1185">Reference proteome</keyword>
<dbReference type="SMART" id="SM00267">
    <property type="entry name" value="GGDEF"/>
    <property type="match status" value="1"/>
</dbReference>
<keyword evidence="3" id="KW-0548">Nucleotidyltransferase</keyword>
<dbReference type="SUPFAM" id="SSF48452">
    <property type="entry name" value="TPR-like"/>
    <property type="match status" value="1"/>
</dbReference>
<dbReference type="RefSeq" id="WP_380102745.1">
    <property type="nucleotide sequence ID" value="NZ_JBHRZG010000022.1"/>
</dbReference>
<evidence type="ECO:0000259" key="2">
    <source>
        <dbReference type="PROSITE" id="PS50887"/>
    </source>
</evidence>
<evidence type="ECO:0000313" key="4">
    <source>
        <dbReference type="Proteomes" id="UP001595803"/>
    </source>
</evidence>
<dbReference type="NCBIfam" id="TIGR00254">
    <property type="entry name" value="GGDEF"/>
    <property type="match status" value="1"/>
</dbReference>
<dbReference type="PANTHER" id="PTHR45138:SF9">
    <property type="entry name" value="DIGUANYLATE CYCLASE DGCM-RELATED"/>
    <property type="match status" value="1"/>
</dbReference>
<dbReference type="Proteomes" id="UP001595803">
    <property type="component" value="Unassembled WGS sequence"/>
</dbReference>
<organism evidence="3 4">
    <name type="scientific">Deinococcus rufus</name>
    <dbReference type="NCBI Taxonomy" id="2136097"/>
    <lineage>
        <taxon>Bacteria</taxon>
        <taxon>Thermotogati</taxon>
        <taxon>Deinococcota</taxon>
        <taxon>Deinococci</taxon>
        <taxon>Deinococcales</taxon>
        <taxon>Deinococcaceae</taxon>
        <taxon>Deinococcus</taxon>
    </lineage>
</organism>
<name>A0ABV7ZB02_9DEIO</name>
<dbReference type="Pfam" id="PF00990">
    <property type="entry name" value="GGDEF"/>
    <property type="match status" value="1"/>
</dbReference>
<feature type="domain" description="GGDEF" evidence="2">
    <location>
        <begin position="388"/>
        <end position="520"/>
    </location>
</feature>
<dbReference type="InterPro" id="IPR011990">
    <property type="entry name" value="TPR-like_helical_dom_sf"/>
</dbReference>
<accession>A0ABV7ZB02</accession>
<protein>
    <submittedName>
        <fullName evidence="3">Diguanylate cyclase domain-containing protein</fullName>
        <ecNumber evidence="3">2.7.7.65</ecNumber>
    </submittedName>
</protein>
<evidence type="ECO:0000313" key="3">
    <source>
        <dbReference type="EMBL" id="MFC3834258.1"/>
    </source>
</evidence>
<dbReference type="InterPro" id="IPR043128">
    <property type="entry name" value="Rev_trsase/Diguanyl_cyclase"/>
</dbReference>
<sequence length="522" mass="57061">MTAPGHRRMATLLQELNVLRAQAAAPEASAEQRVLAHRDATYLAIDLKDLAVAMEQALLCVRVAHSTDDAPLQVKAHVTLGLALMEVFDDQGAQREFATAQALAEEAGDARGVALVAVNASHHELERRNYRRAARYLEDFTTSPYQAALRRPDARSLRQTFYINVVVAIAELLMAGDLSPVDVPRNEAYLQEAAAEVARWYRREGPQMPPQDAAAVLDALTRHALWSGDLGAAMIMANDHVRITQDASLPVLYGRALLDRSRVHACTGDLIGAMRDADHAVRYFEGTVAGLWAVRSRETLAAAYARAGRYREAFETQLAVTRRVEELYRDYHQQRALVSQVEQQAREAEVRAHALSEAALRDPLTGAPNRTVAMQVLHRLYDRAQRGQPSAIALLDLDRFKGVNDTHGHLVGDAVLIETVRLLRSALSEHELLARLGGEEFIVIFPEMAIEAAAERCAHLRDTLHRASWDAVAPGLGISGSFGVAALDGGRDITGTLRAADRALYEAKAAGRNRVVTAAGVA</sequence>
<evidence type="ECO:0000256" key="1">
    <source>
        <dbReference type="SAM" id="Coils"/>
    </source>
</evidence>
<dbReference type="InterPro" id="IPR050469">
    <property type="entry name" value="Diguanylate_Cyclase"/>
</dbReference>
<proteinExistence type="predicted"/>
<dbReference type="Gene3D" id="3.30.70.270">
    <property type="match status" value="1"/>
</dbReference>
<dbReference type="SUPFAM" id="SSF55073">
    <property type="entry name" value="Nucleotide cyclase"/>
    <property type="match status" value="1"/>
</dbReference>
<dbReference type="EC" id="2.7.7.65" evidence="3"/>
<dbReference type="CDD" id="cd01949">
    <property type="entry name" value="GGDEF"/>
    <property type="match status" value="1"/>
</dbReference>
<dbReference type="GO" id="GO:0052621">
    <property type="term" value="F:diguanylate cyclase activity"/>
    <property type="evidence" value="ECO:0007669"/>
    <property type="project" value="UniProtKB-EC"/>
</dbReference>
<feature type="coiled-coil region" evidence="1">
    <location>
        <begin position="324"/>
        <end position="358"/>
    </location>
</feature>
<keyword evidence="1" id="KW-0175">Coiled coil</keyword>
<comment type="caution">
    <text evidence="3">The sequence shown here is derived from an EMBL/GenBank/DDBJ whole genome shotgun (WGS) entry which is preliminary data.</text>
</comment>
<dbReference type="InterPro" id="IPR000160">
    <property type="entry name" value="GGDEF_dom"/>
</dbReference>
<dbReference type="InterPro" id="IPR029787">
    <property type="entry name" value="Nucleotide_cyclase"/>
</dbReference>
<keyword evidence="3" id="KW-0808">Transferase</keyword>
<dbReference type="EMBL" id="JBHRZG010000022">
    <property type="protein sequence ID" value="MFC3834258.1"/>
    <property type="molecule type" value="Genomic_DNA"/>
</dbReference>
<reference evidence="4" key="1">
    <citation type="journal article" date="2019" name="Int. J. Syst. Evol. Microbiol.">
        <title>The Global Catalogue of Microorganisms (GCM) 10K type strain sequencing project: providing services to taxonomists for standard genome sequencing and annotation.</title>
        <authorList>
            <consortium name="The Broad Institute Genomics Platform"/>
            <consortium name="The Broad Institute Genome Sequencing Center for Infectious Disease"/>
            <person name="Wu L."/>
            <person name="Ma J."/>
        </authorList>
    </citation>
    <scope>NUCLEOTIDE SEQUENCE [LARGE SCALE GENOMIC DNA]</scope>
    <source>
        <strain evidence="4">CCTCC AB 2017081</strain>
    </source>
</reference>
<gene>
    <name evidence="3" type="ORF">ACFOSB_15505</name>
</gene>
<dbReference type="PANTHER" id="PTHR45138">
    <property type="entry name" value="REGULATORY COMPONENTS OF SENSORY TRANSDUCTION SYSTEM"/>
    <property type="match status" value="1"/>
</dbReference>